<evidence type="ECO:0000256" key="2">
    <source>
        <dbReference type="ARBA" id="ARBA00010004"/>
    </source>
</evidence>
<comment type="subcellular location">
    <subcellularLocation>
        <location evidence="1">Cell membrane</location>
        <topology evidence="1">Peripheral membrane protein</topology>
        <orientation evidence="1">Cytoplasmic side</orientation>
    </subcellularLocation>
</comment>
<name>A0A1H2YHG6_9FIRM</name>
<dbReference type="Proteomes" id="UP000198828">
    <property type="component" value="Unassembled WGS sequence"/>
</dbReference>
<dbReference type="InterPro" id="IPR012823">
    <property type="entry name" value="Flagell_FliJ"/>
</dbReference>
<comment type="similarity">
    <text evidence="2">Belongs to the FliJ family.</text>
</comment>
<keyword evidence="13" id="KW-1185">Reference proteome</keyword>
<dbReference type="GO" id="GO:0071973">
    <property type="term" value="P:bacterial-type flagellum-dependent cell motility"/>
    <property type="evidence" value="ECO:0007669"/>
    <property type="project" value="InterPro"/>
</dbReference>
<dbReference type="GO" id="GO:0005886">
    <property type="term" value="C:plasma membrane"/>
    <property type="evidence" value="ECO:0007669"/>
    <property type="project" value="UniProtKB-SubCell"/>
</dbReference>
<keyword evidence="6" id="KW-0145">Chemotaxis</keyword>
<evidence type="ECO:0000256" key="9">
    <source>
        <dbReference type="ARBA" id="ARBA00023136"/>
    </source>
</evidence>
<dbReference type="EMBL" id="FNNG01000006">
    <property type="protein sequence ID" value="SDX04441.1"/>
    <property type="molecule type" value="Genomic_DNA"/>
</dbReference>
<protein>
    <recommendedName>
        <fullName evidence="3">Flagellar FliJ protein</fullName>
    </recommendedName>
</protein>
<evidence type="ECO:0000313" key="13">
    <source>
        <dbReference type="Proteomes" id="UP000198828"/>
    </source>
</evidence>
<sequence length="145" mass="17621">MKFNFKLERVLNYKRTVEDLKKNQYGFVKQKLNREENKLDGFMERKKAIINEKDSSIVKTKVGNLVMYNNYIKDINRRIEEQKKVVAQVQEELEKSKEEMINAVKEKKIFEKLKENKYEEYLYQVKKEEEKLNDTIVNFKISTRQ</sequence>
<keyword evidence="12" id="KW-0966">Cell projection</keyword>
<evidence type="ECO:0000256" key="6">
    <source>
        <dbReference type="ARBA" id="ARBA00022500"/>
    </source>
</evidence>
<dbReference type="NCBIfam" id="TIGR02473">
    <property type="entry name" value="flagell_FliJ"/>
    <property type="match status" value="1"/>
</dbReference>
<organism evidence="12 13">
    <name type="scientific">Tepidimicrobium xylanilyticum</name>
    <dbReference type="NCBI Taxonomy" id="1123352"/>
    <lineage>
        <taxon>Bacteria</taxon>
        <taxon>Bacillati</taxon>
        <taxon>Bacillota</taxon>
        <taxon>Tissierellia</taxon>
        <taxon>Tissierellales</taxon>
        <taxon>Tepidimicrobiaceae</taxon>
        <taxon>Tepidimicrobium</taxon>
    </lineage>
</organism>
<dbReference type="GO" id="GO:0009288">
    <property type="term" value="C:bacterial-type flagellum"/>
    <property type="evidence" value="ECO:0007669"/>
    <property type="project" value="InterPro"/>
</dbReference>
<dbReference type="AlphaFoldDB" id="A0A1H2YHG6"/>
<keyword evidence="12" id="KW-0969">Cilium</keyword>
<feature type="coiled-coil region" evidence="11">
    <location>
        <begin position="32"/>
        <end position="106"/>
    </location>
</feature>
<gene>
    <name evidence="12" type="ORF">SAMN05660923_01621</name>
</gene>
<accession>A0A1H2YHG6</accession>
<dbReference type="Gene3D" id="1.10.287.1700">
    <property type="match status" value="1"/>
</dbReference>
<evidence type="ECO:0000256" key="4">
    <source>
        <dbReference type="ARBA" id="ARBA00022448"/>
    </source>
</evidence>
<dbReference type="GO" id="GO:0044781">
    <property type="term" value="P:bacterial-type flagellum organization"/>
    <property type="evidence" value="ECO:0007669"/>
    <property type="project" value="UniProtKB-KW"/>
</dbReference>
<dbReference type="RefSeq" id="WP_093752601.1">
    <property type="nucleotide sequence ID" value="NZ_BSYN01000006.1"/>
</dbReference>
<dbReference type="OrthoDB" id="1707704at2"/>
<evidence type="ECO:0000256" key="8">
    <source>
        <dbReference type="ARBA" id="ARBA00022927"/>
    </source>
</evidence>
<keyword evidence="12" id="KW-0282">Flagellum</keyword>
<evidence type="ECO:0000256" key="5">
    <source>
        <dbReference type="ARBA" id="ARBA00022475"/>
    </source>
</evidence>
<evidence type="ECO:0000256" key="11">
    <source>
        <dbReference type="SAM" id="Coils"/>
    </source>
</evidence>
<evidence type="ECO:0000256" key="1">
    <source>
        <dbReference type="ARBA" id="ARBA00004413"/>
    </source>
</evidence>
<dbReference type="GO" id="GO:0015031">
    <property type="term" value="P:protein transport"/>
    <property type="evidence" value="ECO:0007669"/>
    <property type="project" value="UniProtKB-KW"/>
</dbReference>
<proteinExistence type="inferred from homology"/>
<dbReference type="InterPro" id="IPR053716">
    <property type="entry name" value="Flag_assembly_chemotaxis_eff"/>
</dbReference>
<evidence type="ECO:0000313" key="12">
    <source>
        <dbReference type="EMBL" id="SDX04441.1"/>
    </source>
</evidence>
<evidence type="ECO:0000256" key="7">
    <source>
        <dbReference type="ARBA" id="ARBA00022795"/>
    </source>
</evidence>
<keyword evidence="7" id="KW-1005">Bacterial flagellum biogenesis</keyword>
<keyword evidence="9" id="KW-0472">Membrane</keyword>
<dbReference type="GO" id="GO:0006935">
    <property type="term" value="P:chemotaxis"/>
    <property type="evidence" value="ECO:0007669"/>
    <property type="project" value="UniProtKB-KW"/>
</dbReference>
<keyword evidence="5" id="KW-1003">Cell membrane</keyword>
<evidence type="ECO:0000256" key="3">
    <source>
        <dbReference type="ARBA" id="ARBA00020392"/>
    </source>
</evidence>
<keyword evidence="11" id="KW-0175">Coiled coil</keyword>
<keyword evidence="8" id="KW-0653">Protein transport</keyword>
<dbReference type="Pfam" id="PF02050">
    <property type="entry name" value="FliJ"/>
    <property type="match status" value="1"/>
</dbReference>
<keyword evidence="4" id="KW-0813">Transport</keyword>
<keyword evidence="10" id="KW-1006">Bacterial flagellum protein export</keyword>
<evidence type="ECO:0000256" key="10">
    <source>
        <dbReference type="ARBA" id="ARBA00023225"/>
    </source>
</evidence>
<reference evidence="12 13" key="1">
    <citation type="submission" date="2016-10" db="EMBL/GenBank/DDBJ databases">
        <authorList>
            <person name="de Groot N.N."/>
        </authorList>
    </citation>
    <scope>NUCLEOTIDE SEQUENCE [LARGE SCALE GENOMIC DNA]</scope>
    <source>
        <strain evidence="12 13">DSM 23310</strain>
    </source>
</reference>